<feature type="domain" description="DUF7876" evidence="2">
    <location>
        <begin position="13"/>
        <end position="120"/>
    </location>
</feature>
<keyword evidence="1" id="KW-1133">Transmembrane helix</keyword>
<accession>A0ABD1YWY7</accession>
<dbReference type="Proteomes" id="UP001605036">
    <property type="component" value="Unassembled WGS sequence"/>
</dbReference>
<keyword evidence="4" id="KW-1185">Reference proteome</keyword>
<dbReference type="AlphaFoldDB" id="A0ABD1YWY7"/>
<feature type="transmembrane region" description="Helical" evidence="1">
    <location>
        <begin position="94"/>
        <end position="115"/>
    </location>
</feature>
<dbReference type="PANTHER" id="PTHR37197:SF2">
    <property type="entry name" value="F19K23.17 PROTEIN"/>
    <property type="match status" value="1"/>
</dbReference>
<sequence>MKPLKYVVKGMLSTEKVGCTDEGIRKELLSISLNENSGEELGGSAVGLKNKLATEEVEECILWLTLVFLTILVSPPTIVVRWSNTAAVSPKGKIQWHGFCALIANAYYARGMAWLPVKTL</sequence>
<dbReference type="Pfam" id="PF25286">
    <property type="entry name" value="DUF7876"/>
    <property type="match status" value="1"/>
</dbReference>
<dbReference type="PANTHER" id="PTHR37197">
    <property type="entry name" value="F19K23.17 PROTEIN"/>
    <property type="match status" value="1"/>
</dbReference>
<evidence type="ECO:0000313" key="3">
    <source>
        <dbReference type="EMBL" id="KAL2635300.1"/>
    </source>
</evidence>
<gene>
    <name evidence="3" type="ORF">R1flu_006779</name>
</gene>
<evidence type="ECO:0000256" key="1">
    <source>
        <dbReference type="SAM" id="Phobius"/>
    </source>
</evidence>
<evidence type="ECO:0000313" key="4">
    <source>
        <dbReference type="Proteomes" id="UP001605036"/>
    </source>
</evidence>
<feature type="transmembrane region" description="Helical" evidence="1">
    <location>
        <begin position="60"/>
        <end position="82"/>
    </location>
</feature>
<evidence type="ECO:0000259" key="2">
    <source>
        <dbReference type="Pfam" id="PF25286"/>
    </source>
</evidence>
<comment type="caution">
    <text evidence="3">The sequence shown here is derived from an EMBL/GenBank/DDBJ whole genome shotgun (WGS) entry which is preliminary data.</text>
</comment>
<dbReference type="InterPro" id="IPR057198">
    <property type="entry name" value="DUF7876"/>
</dbReference>
<keyword evidence="1" id="KW-0472">Membrane</keyword>
<dbReference type="EMBL" id="JBHFFA010000003">
    <property type="protein sequence ID" value="KAL2635300.1"/>
    <property type="molecule type" value="Genomic_DNA"/>
</dbReference>
<reference evidence="3 4" key="1">
    <citation type="submission" date="2024-09" db="EMBL/GenBank/DDBJ databases">
        <title>Chromosome-scale assembly of Riccia fluitans.</title>
        <authorList>
            <person name="Paukszto L."/>
            <person name="Sawicki J."/>
            <person name="Karawczyk K."/>
            <person name="Piernik-Szablinska J."/>
            <person name="Szczecinska M."/>
            <person name="Mazdziarz M."/>
        </authorList>
    </citation>
    <scope>NUCLEOTIDE SEQUENCE [LARGE SCALE GENOMIC DNA]</scope>
    <source>
        <strain evidence="3">Rf_01</strain>
        <tissue evidence="3">Aerial parts of the thallus</tissue>
    </source>
</reference>
<proteinExistence type="predicted"/>
<organism evidence="3 4">
    <name type="scientific">Riccia fluitans</name>
    <dbReference type="NCBI Taxonomy" id="41844"/>
    <lineage>
        <taxon>Eukaryota</taxon>
        <taxon>Viridiplantae</taxon>
        <taxon>Streptophyta</taxon>
        <taxon>Embryophyta</taxon>
        <taxon>Marchantiophyta</taxon>
        <taxon>Marchantiopsida</taxon>
        <taxon>Marchantiidae</taxon>
        <taxon>Marchantiales</taxon>
        <taxon>Ricciaceae</taxon>
        <taxon>Riccia</taxon>
    </lineage>
</organism>
<keyword evidence="1" id="KW-0812">Transmembrane</keyword>
<name>A0ABD1YWY7_9MARC</name>
<protein>
    <recommendedName>
        <fullName evidence="2">DUF7876 domain-containing protein</fullName>
    </recommendedName>
</protein>